<evidence type="ECO:0000313" key="8">
    <source>
        <dbReference type="Proteomes" id="UP000255177"/>
    </source>
</evidence>
<dbReference type="RefSeq" id="WP_115084842.1">
    <property type="nucleotide sequence ID" value="NZ_CBCSFG010000002.1"/>
</dbReference>
<dbReference type="GO" id="GO:0003677">
    <property type="term" value="F:DNA binding"/>
    <property type="evidence" value="ECO:0007669"/>
    <property type="project" value="UniProtKB-KW"/>
</dbReference>
<sequence length="133" mass="14986">MAQKQEEDDKVRLDKWLWAARFYKTRALAKAAIESGKVHCRGERCKPGKEPRMGDEFVLRTGFDERTVVVKALSVVRRGAPEAQALYEETEQSIARREQAAALRKAGALGVSTDGRPTKKQRRQLHQLHDSAG</sequence>
<dbReference type="GO" id="GO:0003727">
    <property type="term" value="F:single-stranded RNA binding"/>
    <property type="evidence" value="ECO:0007669"/>
    <property type="project" value="InterPro"/>
</dbReference>
<protein>
    <recommendedName>
        <fullName evidence="4">Heat shock protein 15</fullName>
    </recommendedName>
</protein>
<keyword evidence="2 4" id="KW-0694">RNA-binding</keyword>
<keyword evidence="3 4" id="KW-0238">DNA-binding</keyword>
<feature type="region of interest" description="Disordered" evidence="5">
    <location>
        <begin position="105"/>
        <end position="133"/>
    </location>
</feature>
<evidence type="ECO:0000256" key="4">
    <source>
        <dbReference type="PIRNR" id="PIRNR016821"/>
    </source>
</evidence>
<dbReference type="PROSITE" id="PS50889">
    <property type="entry name" value="S4"/>
    <property type="match status" value="1"/>
</dbReference>
<comment type="similarity">
    <text evidence="1 4">Belongs to the HSP15 family.</text>
</comment>
<accession>A0A380SSN5</accession>
<gene>
    <name evidence="7" type="primary">hslR</name>
    <name evidence="7" type="ORF">CCOS864_00394</name>
</gene>
<dbReference type="CDD" id="cd00165">
    <property type="entry name" value="S4"/>
    <property type="match status" value="1"/>
</dbReference>
<dbReference type="AlphaFoldDB" id="A0A380SSN5"/>
<keyword evidence="8" id="KW-1185">Reference proteome</keyword>
<reference evidence="8" key="1">
    <citation type="submission" date="2018-07" db="EMBL/GenBank/DDBJ databases">
        <authorList>
            <person name="Blom J."/>
        </authorList>
    </citation>
    <scope>NUCLEOTIDE SEQUENCE [LARGE SCALE GENOMIC DNA]</scope>
    <source>
        <strain evidence="8">CCOS 864</strain>
    </source>
</reference>
<dbReference type="EMBL" id="UIDD01000001">
    <property type="protein sequence ID" value="SUQ60989.1"/>
    <property type="molecule type" value="Genomic_DNA"/>
</dbReference>
<evidence type="ECO:0000256" key="5">
    <source>
        <dbReference type="SAM" id="MobiDB-lite"/>
    </source>
</evidence>
<evidence type="ECO:0000256" key="1">
    <source>
        <dbReference type="ARBA" id="ARBA00008396"/>
    </source>
</evidence>
<evidence type="ECO:0000256" key="2">
    <source>
        <dbReference type="ARBA" id="ARBA00022884"/>
    </source>
</evidence>
<dbReference type="GO" id="GO:0034605">
    <property type="term" value="P:cellular response to heat"/>
    <property type="evidence" value="ECO:0007669"/>
    <property type="project" value="InterPro"/>
</dbReference>
<evidence type="ECO:0000256" key="3">
    <source>
        <dbReference type="ARBA" id="ARBA00023125"/>
    </source>
</evidence>
<dbReference type="InterPro" id="IPR036986">
    <property type="entry name" value="S4_RNA-bd_sf"/>
</dbReference>
<dbReference type="Pfam" id="PF01479">
    <property type="entry name" value="S4"/>
    <property type="match status" value="1"/>
</dbReference>
<keyword evidence="7" id="KW-0346">Stress response</keyword>
<dbReference type="SMART" id="SM00363">
    <property type="entry name" value="S4"/>
    <property type="match status" value="1"/>
</dbReference>
<dbReference type="SUPFAM" id="SSF55174">
    <property type="entry name" value="Alpha-L RNA-binding motif"/>
    <property type="match status" value="1"/>
</dbReference>
<evidence type="ECO:0000313" key="7">
    <source>
        <dbReference type="EMBL" id="SUQ60989.1"/>
    </source>
</evidence>
<feature type="domain" description="RNA-binding S4" evidence="6">
    <location>
        <begin position="11"/>
        <end position="74"/>
    </location>
</feature>
<organism evidence="7 8">
    <name type="scientific">Pseudomonas wadenswilerensis</name>
    <dbReference type="NCBI Taxonomy" id="1785161"/>
    <lineage>
        <taxon>Bacteria</taxon>
        <taxon>Pseudomonadati</taxon>
        <taxon>Pseudomonadota</taxon>
        <taxon>Gammaproteobacteria</taxon>
        <taxon>Pseudomonadales</taxon>
        <taxon>Pseudomonadaceae</taxon>
        <taxon>Pseudomonas</taxon>
    </lineage>
</organism>
<proteinExistence type="inferred from homology"/>
<dbReference type="PIRSF" id="PIRSF016821">
    <property type="entry name" value="HSP15"/>
    <property type="match status" value="1"/>
</dbReference>
<dbReference type="InterPro" id="IPR002942">
    <property type="entry name" value="S4_RNA-bd"/>
</dbReference>
<dbReference type="InterPro" id="IPR025708">
    <property type="entry name" value="HSP15"/>
</dbReference>
<dbReference type="Gene3D" id="3.10.290.10">
    <property type="entry name" value="RNA-binding S4 domain"/>
    <property type="match status" value="1"/>
</dbReference>
<dbReference type="Proteomes" id="UP000255177">
    <property type="component" value="Unassembled WGS sequence"/>
</dbReference>
<evidence type="ECO:0000259" key="6">
    <source>
        <dbReference type="SMART" id="SM00363"/>
    </source>
</evidence>
<name>A0A380SSN5_9PSED</name>
<dbReference type="GO" id="GO:0043023">
    <property type="term" value="F:ribosomal large subunit binding"/>
    <property type="evidence" value="ECO:0007669"/>
    <property type="project" value="InterPro"/>
</dbReference>